<reference evidence="3 4" key="1">
    <citation type="submission" date="2019-03" db="EMBL/GenBank/DDBJ databases">
        <title>Sequencing the genomes of 1000 actinobacteria strains.</title>
        <authorList>
            <person name="Klenk H.-P."/>
        </authorList>
    </citation>
    <scope>NUCLEOTIDE SEQUENCE [LARGE SCALE GENOMIC DNA]</scope>
    <source>
        <strain evidence="3 4">DSM 18936</strain>
    </source>
</reference>
<accession>A0A4R7I4K2</accession>
<sequence length="1000" mass="106401">MSALRRARTRRISLALALAVVVASACSGDSDDAADAGPDATSTDVDATPDATSPETTTPNTAAASTLPITTEADASDPADDGPVELVTLLPADTRSVAVVADPSAFDGATDPAFDDLTGDLEWIVELVDASVVDGPWWIGRTTDPIVGTFALASLSDSADASTIDEASDQVTVLPGGVLVVGSTAAAVDAVAAADRTSGELTPYLAALDPDADLSFVVGLPALYDDVEADRSLRGAAAMSGALDIDDGAISGEVVFHTSNAAEFVEAYNALDRNAQQADPPTATPLSLASPAAGDLEQVVVTIPPTPLAPTPDQLAELRNLWKKLFVGMEAHDYAEDVFDPGNAAWFNFLVKSELDDEPPSPGSVYIRWEFVDDAAREAFEQNELPDGFRLAPTRFLESDDPDGEYFLALNLYNGGGGMIVGGARAEWDVFVHGPDGADPNAGERPRFFVVEALAEEVSADAGNLLTPAEPLSHQLIDGVVVSSVERFDDDGTAVAVFESTFPVPDPDVNEVARFTREMAIGNDYIYWAHGVSDRVLYNATTFNHDAYFVDVDQLEYTDVSRWSQYLKPEAKDAVYYVNTLEYVASPMANLDSDHLDITPEWLDELYAFKNNGHQVGLMRKAVEQLFRGEADALVPYVVENTDVPSTYYHVEITDPDGFAEAIDLPLGHELIPIRVVEDGDEAHYLTLAVTEIAHSPEGVRAEWIVHTDDGSGRPSMVVIERSTEDVAFDSASVIELPSVVEHGVDGDTITTTVGDREIEFVAVLDTSTTTDAELTLDWIEAGDVVCSTFGVCDKVYYDAETLDVPVRVVNDVTVEAFATPWDEFLADEPALVAFRDNAQLYVAKRWHDLRVPVAPLPFTGLDDATHTISGTGSLVGRDSDVADSVYEYSGDVVVEGDQLTFAIDQRVDNALGVGNIYTTGNVDLTTGTGSQTVVDCQGPALLCSDITLGSTDFYEAQNLDTSDPAAITWNVDVVVDLGPFGTADSASALTATAVGSAAG</sequence>
<proteinExistence type="predicted"/>
<evidence type="ECO:0000313" key="4">
    <source>
        <dbReference type="Proteomes" id="UP000294558"/>
    </source>
</evidence>
<organism evidence="3 4">
    <name type="scientific">Ilumatobacter fluminis</name>
    <dbReference type="NCBI Taxonomy" id="467091"/>
    <lineage>
        <taxon>Bacteria</taxon>
        <taxon>Bacillati</taxon>
        <taxon>Actinomycetota</taxon>
        <taxon>Acidimicrobiia</taxon>
        <taxon>Acidimicrobiales</taxon>
        <taxon>Ilumatobacteraceae</taxon>
        <taxon>Ilumatobacter</taxon>
    </lineage>
</organism>
<name>A0A4R7I4K2_9ACTN</name>
<feature type="region of interest" description="Disordered" evidence="1">
    <location>
        <begin position="28"/>
        <end position="84"/>
    </location>
</feature>
<dbReference type="Proteomes" id="UP000294558">
    <property type="component" value="Unassembled WGS sequence"/>
</dbReference>
<keyword evidence="4" id="KW-1185">Reference proteome</keyword>
<protein>
    <submittedName>
        <fullName evidence="3">Uncharacterized protein</fullName>
    </submittedName>
</protein>
<comment type="caution">
    <text evidence="3">The sequence shown here is derived from an EMBL/GenBank/DDBJ whole genome shotgun (WGS) entry which is preliminary data.</text>
</comment>
<feature type="chain" id="PRO_5039321288" evidence="2">
    <location>
        <begin position="26"/>
        <end position="1000"/>
    </location>
</feature>
<dbReference type="EMBL" id="SOAU01000001">
    <property type="protein sequence ID" value="TDT18445.1"/>
    <property type="molecule type" value="Genomic_DNA"/>
</dbReference>
<dbReference type="AlphaFoldDB" id="A0A4R7I4K2"/>
<dbReference type="RefSeq" id="WP_133870665.1">
    <property type="nucleotide sequence ID" value="NZ_SOAU01000001.1"/>
</dbReference>
<feature type="compositionally biased region" description="Low complexity" evidence="1">
    <location>
        <begin position="35"/>
        <end position="44"/>
    </location>
</feature>
<feature type="signal peptide" evidence="2">
    <location>
        <begin position="1"/>
        <end position="25"/>
    </location>
</feature>
<keyword evidence="2" id="KW-0732">Signal</keyword>
<dbReference type="PROSITE" id="PS51257">
    <property type="entry name" value="PROKAR_LIPOPROTEIN"/>
    <property type="match status" value="1"/>
</dbReference>
<evidence type="ECO:0000313" key="3">
    <source>
        <dbReference type="EMBL" id="TDT18445.1"/>
    </source>
</evidence>
<evidence type="ECO:0000256" key="1">
    <source>
        <dbReference type="SAM" id="MobiDB-lite"/>
    </source>
</evidence>
<evidence type="ECO:0000256" key="2">
    <source>
        <dbReference type="SAM" id="SignalP"/>
    </source>
</evidence>
<gene>
    <name evidence="3" type="ORF">BDK89_4065</name>
</gene>
<feature type="compositionally biased region" description="Polar residues" evidence="1">
    <location>
        <begin position="50"/>
        <end position="69"/>
    </location>
</feature>
<feature type="compositionally biased region" description="Acidic residues" evidence="1">
    <location>
        <begin position="74"/>
        <end position="83"/>
    </location>
</feature>
<dbReference type="OrthoDB" id="5855148at2"/>